<gene>
    <name evidence="3" type="ORF">AVEN_115730_1</name>
    <name evidence="2" type="ORF">AVEN_210155_1</name>
</gene>
<dbReference type="OrthoDB" id="6463769at2759"/>
<feature type="region of interest" description="Disordered" evidence="1">
    <location>
        <begin position="1"/>
        <end position="31"/>
    </location>
</feature>
<dbReference type="EMBL" id="BGPR01023771">
    <property type="protein sequence ID" value="GBN91203.1"/>
    <property type="molecule type" value="Genomic_DNA"/>
</dbReference>
<keyword evidence="4" id="KW-1185">Reference proteome</keyword>
<protein>
    <submittedName>
        <fullName evidence="2">Uncharacterized protein</fullName>
    </submittedName>
</protein>
<dbReference type="EMBL" id="BGPR01023729">
    <property type="protein sequence ID" value="GBN91137.1"/>
    <property type="molecule type" value="Genomic_DNA"/>
</dbReference>
<evidence type="ECO:0000313" key="2">
    <source>
        <dbReference type="EMBL" id="GBN91137.1"/>
    </source>
</evidence>
<accession>A0A4Y2SSH9</accession>
<reference evidence="2 4" key="1">
    <citation type="journal article" date="2019" name="Sci. Rep.">
        <title>Orb-weaving spider Araneus ventricosus genome elucidates the spidroin gene catalogue.</title>
        <authorList>
            <person name="Kono N."/>
            <person name="Nakamura H."/>
            <person name="Ohtoshi R."/>
            <person name="Moran D.A.P."/>
            <person name="Shinohara A."/>
            <person name="Yoshida Y."/>
            <person name="Fujiwara M."/>
            <person name="Mori M."/>
            <person name="Tomita M."/>
            <person name="Arakawa K."/>
        </authorList>
    </citation>
    <scope>NUCLEOTIDE SEQUENCE [LARGE SCALE GENOMIC DNA]</scope>
</reference>
<proteinExistence type="predicted"/>
<name>A0A4Y2SSH9_ARAVE</name>
<evidence type="ECO:0000313" key="3">
    <source>
        <dbReference type="EMBL" id="GBN91203.1"/>
    </source>
</evidence>
<organism evidence="2 4">
    <name type="scientific">Araneus ventricosus</name>
    <name type="common">Orbweaver spider</name>
    <name type="synonym">Epeira ventricosa</name>
    <dbReference type="NCBI Taxonomy" id="182803"/>
    <lineage>
        <taxon>Eukaryota</taxon>
        <taxon>Metazoa</taxon>
        <taxon>Ecdysozoa</taxon>
        <taxon>Arthropoda</taxon>
        <taxon>Chelicerata</taxon>
        <taxon>Arachnida</taxon>
        <taxon>Araneae</taxon>
        <taxon>Araneomorphae</taxon>
        <taxon>Entelegynae</taxon>
        <taxon>Araneoidea</taxon>
        <taxon>Araneidae</taxon>
        <taxon>Araneus</taxon>
    </lineage>
</organism>
<comment type="caution">
    <text evidence="2">The sequence shown here is derived from an EMBL/GenBank/DDBJ whole genome shotgun (WGS) entry which is preliminary data.</text>
</comment>
<sequence length="61" mass="7193">MPRRKQERPKHLENPEELASSLQNGEPKEFPERNLSFDSGYLLFILTYSDETLPIPRCCRD</sequence>
<evidence type="ECO:0000256" key="1">
    <source>
        <dbReference type="SAM" id="MobiDB-lite"/>
    </source>
</evidence>
<feature type="non-terminal residue" evidence="2">
    <location>
        <position position="61"/>
    </location>
</feature>
<evidence type="ECO:0000313" key="4">
    <source>
        <dbReference type="Proteomes" id="UP000499080"/>
    </source>
</evidence>
<dbReference type="Proteomes" id="UP000499080">
    <property type="component" value="Unassembled WGS sequence"/>
</dbReference>
<dbReference type="AlphaFoldDB" id="A0A4Y2SSH9"/>